<evidence type="ECO:0000256" key="1">
    <source>
        <dbReference type="SAM" id="MobiDB-lite"/>
    </source>
</evidence>
<accession>A0A091DLA1</accession>
<name>A0A091DLA1_FUKDA</name>
<protein>
    <submittedName>
        <fullName evidence="2">Cystin-1</fullName>
    </submittedName>
</protein>
<feature type="region of interest" description="Disordered" evidence="1">
    <location>
        <begin position="1"/>
        <end position="60"/>
    </location>
</feature>
<gene>
    <name evidence="2" type="ORF">H920_07399</name>
</gene>
<evidence type="ECO:0000313" key="2">
    <source>
        <dbReference type="EMBL" id="KFO31208.1"/>
    </source>
</evidence>
<dbReference type="Proteomes" id="UP000028990">
    <property type="component" value="Unassembled WGS sequence"/>
</dbReference>
<evidence type="ECO:0000313" key="3">
    <source>
        <dbReference type="Proteomes" id="UP000028990"/>
    </source>
</evidence>
<dbReference type="AlphaFoldDB" id="A0A091DLA1"/>
<reference evidence="2 3" key="1">
    <citation type="submission" date="2013-11" db="EMBL/GenBank/DDBJ databases">
        <title>The Damaraland mole rat (Fukomys damarensis) genome and evolution of African mole rats.</title>
        <authorList>
            <person name="Gladyshev V.N."/>
            <person name="Fang X."/>
        </authorList>
    </citation>
    <scope>NUCLEOTIDE SEQUENCE [LARGE SCALE GENOMIC DNA]</scope>
    <source>
        <tissue evidence="2">Liver</tissue>
    </source>
</reference>
<dbReference type="InterPro" id="IPR058884">
    <property type="entry name" value="Cys1"/>
</dbReference>
<dbReference type="EMBL" id="KN122310">
    <property type="protein sequence ID" value="KFO31208.1"/>
    <property type="molecule type" value="Genomic_DNA"/>
</dbReference>
<proteinExistence type="predicted"/>
<keyword evidence="3" id="KW-1185">Reference proteome</keyword>
<dbReference type="OrthoDB" id="9450735at2759"/>
<organism evidence="2 3">
    <name type="scientific">Fukomys damarensis</name>
    <name type="common">Damaraland mole rat</name>
    <name type="synonym">Cryptomys damarensis</name>
    <dbReference type="NCBI Taxonomy" id="885580"/>
    <lineage>
        <taxon>Eukaryota</taxon>
        <taxon>Metazoa</taxon>
        <taxon>Chordata</taxon>
        <taxon>Craniata</taxon>
        <taxon>Vertebrata</taxon>
        <taxon>Euteleostomi</taxon>
        <taxon>Mammalia</taxon>
        <taxon>Eutheria</taxon>
        <taxon>Euarchontoglires</taxon>
        <taxon>Glires</taxon>
        <taxon>Rodentia</taxon>
        <taxon>Hystricomorpha</taxon>
        <taxon>Bathyergidae</taxon>
        <taxon>Fukomys</taxon>
    </lineage>
</organism>
<dbReference type="Pfam" id="PF26203">
    <property type="entry name" value="Cys1"/>
    <property type="match status" value="1"/>
</dbReference>
<sequence length="75" mass="8240">MHWGQGFPETTHALPTTGHLLPWVSPGQQAEDDPEGSRASEAPGDSPKRVARRSSISYDQAEEELMASIEREYGC</sequence>